<dbReference type="Gene3D" id="2.60.40.10">
    <property type="entry name" value="Immunoglobulins"/>
    <property type="match status" value="1"/>
</dbReference>
<reference evidence="7" key="1">
    <citation type="submission" date="2017-02" db="EMBL/GenBank/DDBJ databases">
        <authorList>
            <person name="Daims H."/>
        </authorList>
    </citation>
    <scope>NUCLEOTIDE SEQUENCE [LARGE SCALE GENOMIC DNA]</scope>
</reference>
<feature type="compositionally biased region" description="Polar residues" evidence="4">
    <location>
        <begin position="1"/>
        <end position="16"/>
    </location>
</feature>
<organism evidence="6 7">
    <name type="scientific">Crenothrix polyspora</name>
    <dbReference type="NCBI Taxonomy" id="360316"/>
    <lineage>
        <taxon>Bacteria</taxon>
        <taxon>Pseudomonadati</taxon>
        <taxon>Pseudomonadota</taxon>
        <taxon>Gammaproteobacteria</taxon>
        <taxon>Methylococcales</taxon>
        <taxon>Crenotrichaceae</taxon>
        <taxon>Crenothrix</taxon>
    </lineage>
</organism>
<keyword evidence="3" id="KW-0732">Signal</keyword>
<dbReference type="EMBL" id="FUKI01000156">
    <property type="protein sequence ID" value="SJM95648.1"/>
    <property type="molecule type" value="Genomic_DNA"/>
</dbReference>
<gene>
    <name evidence="6" type="ORF">CRENPOLYSF1_770007</name>
</gene>
<protein>
    <recommendedName>
        <fullName evidence="5">SD-repeat containing protein B domain-containing protein</fullName>
    </recommendedName>
</protein>
<dbReference type="RefSeq" id="WP_087144880.1">
    <property type="nucleotide sequence ID" value="NZ_FUKI01000156.1"/>
</dbReference>
<dbReference type="Proteomes" id="UP000195667">
    <property type="component" value="Unassembled WGS sequence"/>
</dbReference>
<feature type="region of interest" description="Disordered" evidence="4">
    <location>
        <begin position="1"/>
        <end position="20"/>
    </location>
</feature>
<evidence type="ECO:0000256" key="2">
    <source>
        <dbReference type="ARBA" id="ARBA00022525"/>
    </source>
</evidence>
<keyword evidence="2" id="KW-0964">Secreted</keyword>
<evidence type="ECO:0000259" key="5">
    <source>
        <dbReference type="Pfam" id="PF17210"/>
    </source>
</evidence>
<dbReference type="OrthoDB" id="5619324at2"/>
<feature type="domain" description="SD-repeat containing protein B" evidence="5">
    <location>
        <begin position="9"/>
        <end position="70"/>
    </location>
</feature>
<accession>A0A1R4HHC6</accession>
<dbReference type="GO" id="GO:0005576">
    <property type="term" value="C:extracellular region"/>
    <property type="evidence" value="ECO:0007669"/>
    <property type="project" value="UniProtKB-SubCell"/>
</dbReference>
<name>A0A1R4HHC6_9GAMM</name>
<comment type="subcellular location">
    <subcellularLocation>
        <location evidence="1">Secreted</location>
    </subcellularLocation>
</comment>
<sequence length="73" mass="7634">MASSNNTATLSNTAWNDVNHDGFQDTNKAGLASSTVNLYDIQSGVFISSVPTGSDGNYSCDVAPGTYQLLMVV</sequence>
<evidence type="ECO:0000256" key="1">
    <source>
        <dbReference type="ARBA" id="ARBA00004613"/>
    </source>
</evidence>
<evidence type="ECO:0000256" key="4">
    <source>
        <dbReference type="SAM" id="MobiDB-lite"/>
    </source>
</evidence>
<dbReference type="SUPFAM" id="SSF117074">
    <property type="entry name" value="Hypothetical protein PA1324"/>
    <property type="match status" value="1"/>
</dbReference>
<keyword evidence="7" id="KW-1185">Reference proteome</keyword>
<evidence type="ECO:0000256" key="3">
    <source>
        <dbReference type="ARBA" id="ARBA00022729"/>
    </source>
</evidence>
<dbReference type="InterPro" id="IPR013783">
    <property type="entry name" value="Ig-like_fold"/>
</dbReference>
<dbReference type="Pfam" id="PF17210">
    <property type="entry name" value="SdrD_B"/>
    <property type="match status" value="1"/>
</dbReference>
<evidence type="ECO:0000313" key="6">
    <source>
        <dbReference type="EMBL" id="SJM95648.1"/>
    </source>
</evidence>
<evidence type="ECO:0000313" key="7">
    <source>
        <dbReference type="Proteomes" id="UP000195667"/>
    </source>
</evidence>
<proteinExistence type="predicted"/>
<dbReference type="InterPro" id="IPR033764">
    <property type="entry name" value="Sdr_B"/>
</dbReference>
<dbReference type="AlphaFoldDB" id="A0A1R4HHC6"/>